<reference evidence="2 3" key="1">
    <citation type="journal article" date="2019" name="Plant Biotechnol. J.">
        <title>The red bayberry genome and genetic basis of sex determination.</title>
        <authorList>
            <person name="Jia H.M."/>
            <person name="Jia H.J."/>
            <person name="Cai Q.L."/>
            <person name="Wang Y."/>
            <person name="Zhao H.B."/>
            <person name="Yang W.F."/>
            <person name="Wang G.Y."/>
            <person name="Li Y.H."/>
            <person name="Zhan D.L."/>
            <person name="Shen Y.T."/>
            <person name="Niu Q.F."/>
            <person name="Chang L."/>
            <person name="Qiu J."/>
            <person name="Zhao L."/>
            <person name="Xie H.B."/>
            <person name="Fu W.Y."/>
            <person name="Jin J."/>
            <person name="Li X.W."/>
            <person name="Jiao Y."/>
            <person name="Zhou C.C."/>
            <person name="Tu T."/>
            <person name="Chai C.Y."/>
            <person name="Gao J.L."/>
            <person name="Fan L.J."/>
            <person name="van de Weg E."/>
            <person name="Wang J.Y."/>
            <person name="Gao Z.S."/>
        </authorList>
    </citation>
    <scope>NUCLEOTIDE SEQUENCE [LARGE SCALE GENOMIC DNA]</scope>
    <source>
        <tissue evidence="2">Leaves</tissue>
    </source>
</reference>
<evidence type="ECO:0000313" key="2">
    <source>
        <dbReference type="EMBL" id="KAB1208776.1"/>
    </source>
</evidence>
<comment type="caution">
    <text evidence="2">The sequence shown here is derived from an EMBL/GenBank/DDBJ whole genome shotgun (WGS) entry which is preliminary data.</text>
</comment>
<dbReference type="EMBL" id="RXIC02000024">
    <property type="protein sequence ID" value="KAB1208776.1"/>
    <property type="molecule type" value="Genomic_DNA"/>
</dbReference>
<feature type="region of interest" description="Disordered" evidence="1">
    <location>
        <begin position="137"/>
        <end position="156"/>
    </location>
</feature>
<feature type="compositionally biased region" description="Basic and acidic residues" evidence="1">
    <location>
        <begin position="138"/>
        <end position="148"/>
    </location>
</feature>
<evidence type="ECO:0000313" key="3">
    <source>
        <dbReference type="Proteomes" id="UP000516437"/>
    </source>
</evidence>
<dbReference type="PANTHER" id="PTHR38932">
    <property type="entry name" value="BNAC03G64660D PROTEIN"/>
    <property type="match status" value="1"/>
</dbReference>
<accession>A0A6A1V9C9</accession>
<proteinExistence type="predicted"/>
<dbReference type="Proteomes" id="UP000516437">
    <property type="component" value="Chromosome 6"/>
</dbReference>
<keyword evidence="3" id="KW-1185">Reference proteome</keyword>
<organism evidence="2 3">
    <name type="scientific">Morella rubra</name>
    <name type="common">Chinese bayberry</name>
    <dbReference type="NCBI Taxonomy" id="262757"/>
    <lineage>
        <taxon>Eukaryota</taxon>
        <taxon>Viridiplantae</taxon>
        <taxon>Streptophyta</taxon>
        <taxon>Embryophyta</taxon>
        <taxon>Tracheophyta</taxon>
        <taxon>Spermatophyta</taxon>
        <taxon>Magnoliopsida</taxon>
        <taxon>eudicotyledons</taxon>
        <taxon>Gunneridae</taxon>
        <taxon>Pentapetalae</taxon>
        <taxon>rosids</taxon>
        <taxon>fabids</taxon>
        <taxon>Fagales</taxon>
        <taxon>Myricaceae</taxon>
        <taxon>Morella</taxon>
    </lineage>
</organism>
<gene>
    <name evidence="2" type="ORF">CJ030_MR6G006794</name>
</gene>
<name>A0A6A1V9C9_9ROSI</name>
<dbReference type="AlphaFoldDB" id="A0A6A1V9C9"/>
<dbReference type="PANTHER" id="PTHR38932:SF2">
    <property type="entry name" value="DUF3741 DOMAIN-CONTAINING PROTEIN"/>
    <property type="match status" value="1"/>
</dbReference>
<evidence type="ECO:0000256" key="1">
    <source>
        <dbReference type="SAM" id="MobiDB-lite"/>
    </source>
</evidence>
<protein>
    <submittedName>
        <fullName evidence="2">Uncharacterized protein</fullName>
    </submittedName>
</protein>
<dbReference type="OrthoDB" id="1867172at2759"/>
<sequence>MPKYSHPTQQLVFLFLDFEVYPTVKVMVHEQDHDQIPVPPRNDTGISLLFLRTSEILSKQGSTKNIDGTNKNTRHNIKANPALRPRAVLSSPDNDGMIGSRNRFLEDKSSKSIKVKLPAQAKIMDNQVKAARLLNTKEGSKEISEDKSSLTLKQNA</sequence>